<feature type="domain" description="Radical SAM core" evidence="9">
    <location>
        <begin position="24"/>
        <end position="267"/>
    </location>
</feature>
<proteinExistence type="inferred from homology"/>
<keyword evidence="3" id="KW-0349">Heme</keyword>
<evidence type="ECO:0000256" key="1">
    <source>
        <dbReference type="ARBA" id="ARBA00006100"/>
    </source>
</evidence>
<dbReference type="Gene3D" id="3.20.20.70">
    <property type="entry name" value="Aldolase class I"/>
    <property type="match status" value="1"/>
</dbReference>
<dbReference type="GO" id="GO:0051539">
    <property type="term" value="F:4 iron, 4 sulfur cluster binding"/>
    <property type="evidence" value="ECO:0007669"/>
    <property type="project" value="InterPro"/>
</dbReference>
<dbReference type="PANTHER" id="PTHR13932:SF5">
    <property type="entry name" value="RADICAL S-ADENOSYL METHIONINE DOMAIN-CONTAINING PROTEIN 1, MITOCHONDRIAL"/>
    <property type="match status" value="1"/>
</dbReference>
<dbReference type="SMART" id="SM00729">
    <property type="entry name" value="Elp3"/>
    <property type="match status" value="1"/>
</dbReference>
<dbReference type="SUPFAM" id="SSF102114">
    <property type="entry name" value="Radical SAM enzymes"/>
    <property type="match status" value="1"/>
</dbReference>
<evidence type="ECO:0000256" key="4">
    <source>
        <dbReference type="ARBA" id="ARBA00022691"/>
    </source>
</evidence>
<keyword evidence="4" id="KW-0949">S-adenosyl-L-methionine</keyword>
<evidence type="ECO:0000256" key="7">
    <source>
        <dbReference type="ARBA" id="ARBA00023014"/>
    </source>
</evidence>
<dbReference type="InterPro" id="IPR034505">
    <property type="entry name" value="Coproporphyrinogen-III_oxidase"/>
</dbReference>
<reference evidence="10 11" key="1">
    <citation type="submission" date="2017-04" db="EMBL/GenBank/DDBJ databases">
        <title>Comparative genome analysis of Subtercola boreus.</title>
        <authorList>
            <person name="Cho Y.-J."/>
            <person name="Cho A."/>
            <person name="Kim O.-S."/>
            <person name="Lee J.-I."/>
        </authorList>
    </citation>
    <scope>NUCLEOTIDE SEQUENCE [LARGE SCALE GENOMIC DNA]</scope>
    <source>
        <strain evidence="10 11">P27479</strain>
    </source>
</reference>
<evidence type="ECO:0000256" key="8">
    <source>
        <dbReference type="ARBA" id="ARBA00023186"/>
    </source>
</evidence>
<gene>
    <name evidence="10" type="ORF">B7R22_06015</name>
</gene>
<dbReference type="Proteomes" id="UP000256541">
    <property type="component" value="Unassembled WGS sequence"/>
</dbReference>
<keyword evidence="7" id="KW-0411">Iron-sulfur</keyword>
<dbReference type="SFLD" id="SFLDF00562">
    <property type="entry name" value="HemN-like__clustered_with_heat"/>
    <property type="match status" value="1"/>
</dbReference>
<dbReference type="SFLD" id="SFLDS00029">
    <property type="entry name" value="Radical_SAM"/>
    <property type="match status" value="1"/>
</dbReference>
<dbReference type="GO" id="GO:0006779">
    <property type="term" value="P:porphyrin-containing compound biosynthetic process"/>
    <property type="evidence" value="ECO:0007669"/>
    <property type="project" value="InterPro"/>
</dbReference>
<dbReference type="EMBL" id="NBXB01000018">
    <property type="protein sequence ID" value="RFA15642.1"/>
    <property type="molecule type" value="Genomic_DNA"/>
</dbReference>
<keyword evidence="8" id="KW-0143">Chaperone</keyword>
<organism evidence="10 11">
    <name type="scientific">Subtercola boreus</name>
    <dbReference type="NCBI Taxonomy" id="120213"/>
    <lineage>
        <taxon>Bacteria</taxon>
        <taxon>Bacillati</taxon>
        <taxon>Actinomycetota</taxon>
        <taxon>Actinomycetes</taxon>
        <taxon>Micrococcales</taxon>
        <taxon>Microbacteriaceae</taxon>
        <taxon>Subtercola</taxon>
    </lineage>
</organism>
<dbReference type="PROSITE" id="PS51918">
    <property type="entry name" value="RADICAL_SAM"/>
    <property type="match status" value="1"/>
</dbReference>
<evidence type="ECO:0000256" key="5">
    <source>
        <dbReference type="ARBA" id="ARBA00022723"/>
    </source>
</evidence>
<protein>
    <recommendedName>
        <fullName evidence="2">Heme chaperone HemW</fullName>
    </recommendedName>
</protein>
<keyword evidence="6" id="KW-0408">Iron</keyword>
<dbReference type="AlphaFoldDB" id="A0A3E0W013"/>
<dbReference type="RefSeq" id="WP_116410886.1">
    <property type="nucleotide sequence ID" value="NZ_NBXB01000018.1"/>
</dbReference>
<accession>A0A3E0W013</accession>
<comment type="similarity">
    <text evidence="1">Belongs to the anaerobic coproporphyrinogen-III oxidase family. HemW subfamily.</text>
</comment>
<dbReference type="InterPro" id="IPR007197">
    <property type="entry name" value="rSAM"/>
</dbReference>
<evidence type="ECO:0000256" key="6">
    <source>
        <dbReference type="ARBA" id="ARBA00023004"/>
    </source>
</evidence>
<keyword evidence="5" id="KW-0479">Metal-binding</keyword>
<dbReference type="InterPro" id="IPR058240">
    <property type="entry name" value="rSAM_sf"/>
</dbReference>
<sequence>MGSALPLGDPAPLDGLLPPSVVELSHEHPFGVYLHVPFCRVRCGYCDFNTYTSSELRGVKQVDYAGQAVLEVGLAATVLKNSGVTDRPVSTVFFGGGTPTLLPSAQLIQMLRSVDDAWGLAPGAEVTTEANPDSVDARYLTELAEAGFTRVSFGMQSAVPHVLKTLDRTHDPERVPEVVRWARDAGLQVSVDLIYGTPGESLGDWERSLDSALAMEPDHLSAYALIVEQGTKLARQIRSGVYPVPDDDLEADMYELADARLASAGYDWYEVSNWARSAPETSAAAATAPGAAALTGPATPTSEFRSRHNLAYWQGHDWWGIGPGAHSHIGGTRWWNVKHPAAYAERILGGHSPAAGRETPDAESREIERVLLLARIRSGLPIASLAPDARQQIASLIADGFIDGRAALRGSVELTLRGRLLADAVVRRLT</sequence>
<evidence type="ECO:0000256" key="3">
    <source>
        <dbReference type="ARBA" id="ARBA00022617"/>
    </source>
</evidence>
<dbReference type="InterPro" id="IPR013785">
    <property type="entry name" value="Aldolase_TIM"/>
</dbReference>
<comment type="caution">
    <text evidence="10">The sequence shown here is derived from an EMBL/GenBank/DDBJ whole genome shotgun (WGS) entry which is preliminary data.</text>
</comment>
<dbReference type="GO" id="GO:0046872">
    <property type="term" value="F:metal ion binding"/>
    <property type="evidence" value="ECO:0007669"/>
    <property type="project" value="UniProtKB-KW"/>
</dbReference>
<evidence type="ECO:0000259" key="9">
    <source>
        <dbReference type="PROSITE" id="PS51918"/>
    </source>
</evidence>
<evidence type="ECO:0000313" key="11">
    <source>
        <dbReference type="Proteomes" id="UP000256541"/>
    </source>
</evidence>
<dbReference type="GO" id="GO:0004109">
    <property type="term" value="F:coproporphyrinogen oxidase activity"/>
    <property type="evidence" value="ECO:0007669"/>
    <property type="project" value="InterPro"/>
</dbReference>
<name>A0A3E0W013_9MICO</name>
<dbReference type="GO" id="GO:0005737">
    <property type="term" value="C:cytoplasm"/>
    <property type="evidence" value="ECO:0007669"/>
    <property type="project" value="InterPro"/>
</dbReference>
<dbReference type="SFLD" id="SFLDG01065">
    <property type="entry name" value="anaerobic_coproporphyrinogen-I"/>
    <property type="match status" value="1"/>
</dbReference>
<dbReference type="InterPro" id="IPR004559">
    <property type="entry name" value="HemW-like"/>
</dbReference>
<dbReference type="Pfam" id="PF04055">
    <property type="entry name" value="Radical_SAM"/>
    <property type="match status" value="1"/>
</dbReference>
<evidence type="ECO:0000256" key="2">
    <source>
        <dbReference type="ARBA" id="ARBA00017228"/>
    </source>
</evidence>
<dbReference type="PANTHER" id="PTHR13932">
    <property type="entry name" value="COPROPORPHYRINIGEN III OXIDASE"/>
    <property type="match status" value="1"/>
</dbReference>
<dbReference type="OrthoDB" id="9808022at2"/>
<dbReference type="InterPro" id="IPR006638">
    <property type="entry name" value="Elp3/MiaA/NifB-like_rSAM"/>
</dbReference>
<evidence type="ECO:0000313" key="10">
    <source>
        <dbReference type="EMBL" id="RFA15642.1"/>
    </source>
</evidence>
<dbReference type="CDD" id="cd01335">
    <property type="entry name" value="Radical_SAM"/>
    <property type="match status" value="1"/>
</dbReference>